<evidence type="ECO:0000256" key="8">
    <source>
        <dbReference type="ARBA" id="ARBA00022989"/>
    </source>
</evidence>
<feature type="domain" description="HAMP" evidence="13">
    <location>
        <begin position="186"/>
        <end position="239"/>
    </location>
</feature>
<comment type="caution">
    <text evidence="14">The sequence shown here is derived from an EMBL/GenBank/DDBJ whole genome shotgun (WGS) entry which is preliminary data.</text>
</comment>
<evidence type="ECO:0000256" key="5">
    <source>
        <dbReference type="ARBA" id="ARBA00022679"/>
    </source>
</evidence>
<sequence>MTPARRPFIRSFRLRVALTTGGLAITVVALLFLVASLTLLNRRAAIIDRIMSAQLAGPGFGASPVPLWPAIDAHLNASFSGFAPEGSNERYAILRAVDLQRGVVYQSPNWPSSLLVPETDDSELRSYYGGGSQWRIGQVRRGTMLVQLGVNTTLSEAQLFVSVRRFGLFVLVLCVLVFGVAWYLAGRAMRPIEHLTGVMERIRASDMRQRVSADEEVLEFERLVTVFNDMLDRLDRSFQQSARFSGDAAHELRTPVSILQGELERAFERAGNDPELEQALADMLDEVRRLDNVVRKLLMLSRADAGQLQIPMQPLDLVPMLRELADDLDMMAPDRPLRLDLPPRMETEGDADLLRQVLQNLASNAVKYGLPQGWIAVQGRRSGDSWQIEVANASAGIAFEQRERLFDRFYRADHAYNRRVSGVGLGLALAREIARAHGGELRLAECTPAQVSFSLILPAD</sequence>
<evidence type="ECO:0000313" key="15">
    <source>
        <dbReference type="Proteomes" id="UP000472320"/>
    </source>
</evidence>
<keyword evidence="9" id="KW-0902">Two-component regulatory system</keyword>
<dbReference type="CDD" id="cd06225">
    <property type="entry name" value="HAMP"/>
    <property type="match status" value="1"/>
</dbReference>
<dbReference type="InterPro" id="IPR004358">
    <property type="entry name" value="Sig_transdc_His_kin-like_C"/>
</dbReference>
<feature type="transmembrane region" description="Helical" evidence="11">
    <location>
        <begin position="20"/>
        <end position="40"/>
    </location>
</feature>
<dbReference type="SUPFAM" id="SSF158472">
    <property type="entry name" value="HAMP domain-like"/>
    <property type="match status" value="1"/>
</dbReference>
<dbReference type="GO" id="GO:0005886">
    <property type="term" value="C:plasma membrane"/>
    <property type="evidence" value="ECO:0007669"/>
    <property type="project" value="TreeGrafter"/>
</dbReference>
<evidence type="ECO:0000256" key="10">
    <source>
        <dbReference type="ARBA" id="ARBA00023136"/>
    </source>
</evidence>
<evidence type="ECO:0000256" key="7">
    <source>
        <dbReference type="ARBA" id="ARBA00022777"/>
    </source>
</evidence>
<comment type="catalytic activity">
    <reaction evidence="1">
        <text>ATP + protein L-histidine = ADP + protein N-phospho-L-histidine.</text>
        <dbReference type="EC" id="2.7.13.3"/>
    </reaction>
</comment>
<dbReference type="SMART" id="SM00388">
    <property type="entry name" value="HisKA"/>
    <property type="match status" value="1"/>
</dbReference>
<evidence type="ECO:0000259" key="12">
    <source>
        <dbReference type="PROSITE" id="PS50109"/>
    </source>
</evidence>
<dbReference type="PROSITE" id="PS50109">
    <property type="entry name" value="HIS_KIN"/>
    <property type="match status" value="1"/>
</dbReference>
<dbReference type="Pfam" id="PF02518">
    <property type="entry name" value="HATPase_c"/>
    <property type="match status" value="1"/>
</dbReference>
<dbReference type="InterPro" id="IPR050428">
    <property type="entry name" value="TCS_sensor_his_kinase"/>
</dbReference>
<accession>A0A6L6QG66</accession>
<dbReference type="SUPFAM" id="SSF47384">
    <property type="entry name" value="Homodimeric domain of signal transducing histidine kinase"/>
    <property type="match status" value="1"/>
</dbReference>
<dbReference type="Gene3D" id="3.30.565.10">
    <property type="entry name" value="Histidine kinase-like ATPase, C-terminal domain"/>
    <property type="match status" value="1"/>
</dbReference>
<dbReference type="EC" id="2.7.13.3" evidence="3"/>
<evidence type="ECO:0000256" key="3">
    <source>
        <dbReference type="ARBA" id="ARBA00012438"/>
    </source>
</evidence>
<keyword evidence="8 11" id="KW-1133">Transmembrane helix</keyword>
<keyword evidence="5" id="KW-0808">Transferase</keyword>
<evidence type="ECO:0000256" key="9">
    <source>
        <dbReference type="ARBA" id="ARBA00023012"/>
    </source>
</evidence>
<feature type="transmembrane region" description="Helical" evidence="11">
    <location>
        <begin position="166"/>
        <end position="185"/>
    </location>
</feature>
<evidence type="ECO:0000313" key="14">
    <source>
        <dbReference type="EMBL" id="MTW10887.1"/>
    </source>
</evidence>
<dbReference type="InterPro" id="IPR003661">
    <property type="entry name" value="HisK_dim/P_dom"/>
</dbReference>
<dbReference type="AlphaFoldDB" id="A0A6L6QG66"/>
<evidence type="ECO:0000256" key="1">
    <source>
        <dbReference type="ARBA" id="ARBA00000085"/>
    </source>
</evidence>
<keyword evidence="15" id="KW-1185">Reference proteome</keyword>
<evidence type="ECO:0000256" key="6">
    <source>
        <dbReference type="ARBA" id="ARBA00022692"/>
    </source>
</evidence>
<evidence type="ECO:0000256" key="4">
    <source>
        <dbReference type="ARBA" id="ARBA00022553"/>
    </source>
</evidence>
<dbReference type="OrthoDB" id="9786919at2"/>
<dbReference type="Gene3D" id="6.10.340.10">
    <property type="match status" value="1"/>
</dbReference>
<dbReference type="PANTHER" id="PTHR45436">
    <property type="entry name" value="SENSOR HISTIDINE KINASE YKOH"/>
    <property type="match status" value="1"/>
</dbReference>
<dbReference type="EMBL" id="WNKX01000006">
    <property type="protein sequence ID" value="MTW10887.1"/>
    <property type="molecule type" value="Genomic_DNA"/>
</dbReference>
<keyword evidence="4" id="KW-0597">Phosphoprotein</keyword>
<keyword evidence="6 11" id="KW-0812">Transmembrane</keyword>
<gene>
    <name evidence="14" type="ORF">GM658_09745</name>
</gene>
<evidence type="ECO:0000259" key="13">
    <source>
        <dbReference type="PROSITE" id="PS50885"/>
    </source>
</evidence>
<dbReference type="Pfam" id="PF00672">
    <property type="entry name" value="HAMP"/>
    <property type="match status" value="1"/>
</dbReference>
<dbReference type="PROSITE" id="PS50885">
    <property type="entry name" value="HAMP"/>
    <property type="match status" value="1"/>
</dbReference>
<dbReference type="SUPFAM" id="SSF55874">
    <property type="entry name" value="ATPase domain of HSP90 chaperone/DNA topoisomerase II/histidine kinase"/>
    <property type="match status" value="1"/>
</dbReference>
<protein>
    <recommendedName>
        <fullName evidence="3">histidine kinase</fullName>
        <ecNumber evidence="3">2.7.13.3</ecNumber>
    </recommendedName>
</protein>
<dbReference type="RefSeq" id="WP_155453823.1">
    <property type="nucleotide sequence ID" value="NZ_WNKX01000006.1"/>
</dbReference>
<dbReference type="InterPro" id="IPR036890">
    <property type="entry name" value="HATPase_C_sf"/>
</dbReference>
<name>A0A6L6QG66_9BURK</name>
<dbReference type="InterPro" id="IPR003660">
    <property type="entry name" value="HAMP_dom"/>
</dbReference>
<evidence type="ECO:0000256" key="11">
    <source>
        <dbReference type="SAM" id="Phobius"/>
    </source>
</evidence>
<dbReference type="PANTHER" id="PTHR45436:SF5">
    <property type="entry name" value="SENSOR HISTIDINE KINASE TRCS"/>
    <property type="match status" value="1"/>
</dbReference>
<dbReference type="CDD" id="cd00075">
    <property type="entry name" value="HATPase"/>
    <property type="match status" value="1"/>
</dbReference>
<feature type="domain" description="Histidine kinase" evidence="12">
    <location>
        <begin position="247"/>
        <end position="460"/>
    </location>
</feature>
<dbReference type="GO" id="GO:0000155">
    <property type="term" value="F:phosphorelay sensor kinase activity"/>
    <property type="evidence" value="ECO:0007669"/>
    <property type="project" value="InterPro"/>
</dbReference>
<evidence type="ECO:0000256" key="2">
    <source>
        <dbReference type="ARBA" id="ARBA00004370"/>
    </source>
</evidence>
<dbReference type="Gene3D" id="1.10.287.130">
    <property type="match status" value="1"/>
</dbReference>
<keyword evidence="7" id="KW-0418">Kinase</keyword>
<dbReference type="InterPro" id="IPR003594">
    <property type="entry name" value="HATPase_dom"/>
</dbReference>
<proteinExistence type="predicted"/>
<dbReference type="InterPro" id="IPR036097">
    <property type="entry name" value="HisK_dim/P_sf"/>
</dbReference>
<dbReference type="InterPro" id="IPR005467">
    <property type="entry name" value="His_kinase_dom"/>
</dbReference>
<reference evidence="14 15" key="1">
    <citation type="submission" date="2019-11" db="EMBL/GenBank/DDBJ databases">
        <title>Type strains purchased from KCTC, JCM and DSMZ.</title>
        <authorList>
            <person name="Lu H."/>
        </authorList>
    </citation>
    <scope>NUCLEOTIDE SEQUENCE [LARGE SCALE GENOMIC DNA]</scope>
    <source>
        <strain evidence="14 15">JCM 31587</strain>
    </source>
</reference>
<dbReference type="Pfam" id="PF00512">
    <property type="entry name" value="HisKA"/>
    <property type="match status" value="1"/>
</dbReference>
<dbReference type="SMART" id="SM00304">
    <property type="entry name" value="HAMP"/>
    <property type="match status" value="1"/>
</dbReference>
<dbReference type="Proteomes" id="UP000472320">
    <property type="component" value="Unassembled WGS sequence"/>
</dbReference>
<comment type="subcellular location">
    <subcellularLocation>
        <location evidence="2">Membrane</location>
    </subcellularLocation>
</comment>
<dbReference type="PRINTS" id="PR00344">
    <property type="entry name" value="BCTRLSENSOR"/>
</dbReference>
<keyword evidence="10 11" id="KW-0472">Membrane</keyword>
<organism evidence="14 15">
    <name type="scientific">Massilia eburnea</name>
    <dbReference type="NCBI Taxonomy" id="1776165"/>
    <lineage>
        <taxon>Bacteria</taxon>
        <taxon>Pseudomonadati</taxon>
        <taxon>Pseudomonadota</taxon>
        <taxon>Betaproteobacteria</taxon>
        <taxon>Burkholderiales</taxon>
        <taxon>Oxalobacteraceae</taxon>
        <taxon>Telluria group</taxon>
        <taxon>Massilia</taxon>
    </lineage>
</organism>
<dbReference type="SMART" id="SM00387">
    <property type="entry name" value="HATPase_c"/>
    <property type="match status" value="1"/>
</dbReference>
<dbReference type="CDD" id="cd00082">
    <property type="entry name" value="HisKA"/>
    <property type="match status" value="1"/>
</dbReference>